<evidence type="ECO:0000256" key="1">
    <source>
        <dbReference type="SAM" id="SignalP"/>
    </source>
</evidence>
<name>A0AB35WSC1_9PSED</name>
<proteinExistence type="predicted"/>
<accession>A0AB35WSC1</accession>
<evidence type="ECO:0000313" key="3">
    <source>
        <dbReference type="Proteomes" id="UP001307839"/>
    </source>
</evidence>
<sequence length="124" mass="13134">MHRTFQVVGMAMLVCLNAVGSTAIAEAQGVIRFAGSIVEPTCSTSTLSSGWRVEGCSEMSRGTAINVRELKPQASASSLDNASVQVKLVADSNRGLYYDQLYTLVDNSGKAVTQGLYLITLTSP</sequence>
<gene>
    <name evidence="2" type="ORF">V0R53_13180</name>
</gene>
<keyword evidence="1" id="KW-0732">Signal</keyword>
<organism evidence="2 3">
    <name type="scientific">Pseudomonas auratipiscis</name>
    <dbReference type="NCBI Taxonomy" id="3115853"/>
    <lineage>
        <taxon>Bacteria</taxon>
        <taxon>Pseudomonadati</taxon>
        <taxon>Pseudomonadota</taxon>
        <taxon>Gammaproteobacteria</taxon>
        <taxon>Pseudomonadales</taxon>
        <taxon>Pseudomonadaceae</taxon>
        <taxon>Pseudomonas</taxon>
    </lineage>
</organism>
<keyword evidence="3" id="KW-1185">Reference proteome</keyword>
<dbReference type="Proteomes" id="UP001307839">
    <property type="component" value="Unassembled WGS sequence"/>
</dbReference>
<reference evidence="2 3" key="1">
    <citation type="submission" date="2024-01" db="EMBL/GenBank/DDBJ databases">
        <title>Unpublished Manusciprt.</title>
        <authorList>
            <person name="Duman M."/>
            <person name="Valdes E.G."/>
            <person name="Ajmi N."/>
            <person name="Altun S."/>
            <person name="Saticioglu I.B."/>
        </authorList>
    </citation>
    <scope>NUCLEOTIDE SEQUENCE [LARGE SCALE GENOMIC DNA]</scope>
    <source>
        <strain evidence="2 3">120P</strain>
    </source>
</reference>
<dbReference type="RefSeq" id="WP_330079786.1">
    <property type="nucleotide sequence ID" value="NZ_JAZDCU010000007.1"/>
</dbReference>
<comment type="caution">
    <text evidence="2">The sequence shown here is derived from an EMBL/GenBank/DDBJ whole genome shotgun (WGS) entry which is preliminary data.</text>
</comment>
<evidence type="ECO:0000313" key="2">
    <source>
        <dbReference type="EMBL" id="MEE1867347.1"/>
    </source>
</evidence>
<protein>
    <submittedName>
        <fullName evidence="2">Type 1 fimbrial protein</fullName>
    </submittedName>
</protein>
<dbReference type="AlphaFoldDB" id="A0AB35WSC1"/>
<feature type="chain" id="PRO_5044202298" evidence="1">
    <location>
        <begin position="28"/>
        <end position="124"/>
    </location>
</feature>
<dbReference type="EMBL" id="JAZDQP010000008">
    <property type="protein sequence ID" value="MEE1867347.1"/>
    <property type="molecule type" value="Genomic_DNA"/>
</dbReference>
<feature type="signal peptide" evidence="1">
    <location>
        <begin position="1"/>
        <end position="27"/>
    </location>
</feature>